<comment type="catalytic activity">
    <reaction evidence="6">
        <text>(S)-dihydroorotate + H2O = N-carbamoyl-L-aspartate + H(+)</text>
        <dbReference type="Rhea" id="RHEA:24296"/>
        <dbReference type="ChEBI" id="CHEBI:15377"/>
        <dbReference type="ChEBI" id="CHEBI:15378"/>
        <dbReference type="ChEBI" id="CHEBI:30864"/>
        <dbReference type="ChEBI" id="CHEBI:32814"/>
        <dbReference type="EC" id="3.5.2.3"/>
    </reaction>
</comment>
<dbReference type="SUPFAM" id="SSF51556">
    <property type="entry name" value="Metallo-dependent hydrolases"/>
    <property type="match status" value="1"/>
</dbReference>
<dbReference type="GO" id="GO:0005737">
    <property type="term" value="C:cytoplasm"/>
    <property type="evidence" value="ECO:0007669"/>
    <property type="project" value="TreeGrafter"/>
</dbReference>
<feature type="binding site" evidence="6">
    <location>
        <position position="301"/>
    </location>
    <ligand>
        <name>Zn(2+)</name>
        <dbReference type="ChEBI" id="CHEBI:29105"/>
        <label>1</label>
    </ligand>
</feature>
<dbReference type="GO" id="GO:0044205">
    <property type="term" value="P:'de novo' UMP biosynthetic process"/>
    <property type="evidence" value="ECO:0007669"/>
    <property type="project" value="UniProtKB-UniRule"/>
</dbReference>
<dbReference type="Gene3D" id="3.20.20.140">
    <property type="entry name" value="Metal-dependent hydrolases"/>
    <property type="match status" value="1"/>
</dbReference>
<dbReference type="GO" id="GO:0006145">
    <property type="term" value="P:purine nucleobase catabolic process"/>
    <property type="evidence" value="ECO:0007669"/>
    <property type="project" value="TreeGrafter"/>
</dbReference>
<reference evidence="8" key="2">
    <citation type="submission" date="2021-04" db="EMBL/GenBank/DDBJ databases">
        <authorList>
            <person name="Gilroy R."/>
        </authorList>
    </citation>
    <scope>NUCLEOTIDE SEQUENCE</scope>
    <source>
        <strain evidence="8">CHK187-11901</strain>
    </source>
</reference>
<dbReference type="Proteomes" id="UP000823896">
    <property type="component" value="Unassembled WGS sequence"/>
</dbReference>
<dbReference type="GO" id="GO:0004038">
    <property type="term" value="F:allantoinase activity"/>
    <property type="evidence" value="ECO:0007669"/>
    <property type="project" value="TreeGrafter"/>
</dbReference>
<dbReference type="EMBL" id="DWWM01000007">
    <property type="protein sequence ID" value="HJC35828.1"/>
    <property type="molecule type" value="Genomic_DNA"/>
</dbReference>
<feature type="binding site" evidence="6">
    <location>
        <position position="305"/>
    </location>
    <ligand>
        <name>substrate</name>
    </ligand>
</feature>
<dbReference type="AlphaFoldDB" id="A0A9D2NR18"/>
<evidence type="ECO:0000313" key="8">
    <source>
        <dbReference type="EMBL" id="HJC35828.1"/>
    </source>
</evidence>
<dbReference type="CDD" id="cd01317">
    <property type="entry name" value="DHOase_IIa"/>
    <property type="match status" value="1"/>
</dbReference>
<feature type="binding site" evidence="6">
    <location>
        <begin position="59"/>
        <end position="61"/>
    </location>
    <ligand>
        <name>substrate</name>
    </ligand>
</feature>
<dbReference type="HAMAP" id="MF_00220_B">
    <property type="entry name" value="PyrC_classI_B"/>
    <property type="match status" value="1"/>
</dbReference>
<keyword evidence="4 6" id="KW-0378">Hydrolase</keyword>
<dbReference type="InterPro" id="IPR024403">
    <property type="entry name" value="DHOase_cat"/>
</dbReference>
<feature type="binding site" evidence="6">
    <location>
        <position position="149"/>
    </location>
    <ligand>
        <name>Zn(2+)</name>
        <dbReference type="ChEBI" id="CHEBI:29105"/>
        <label>1</label>
    </ligand>
</feature>
<gene>
    <name evidence="6" type="primary">pyrC</name>
    <name evidence="8" type="ORF">H9702_01705</name>
</gene>
<dbReference type="InterPro" id="IPR050138">
    <property type="entry name" value="DHOase/Allantoinase_Hydrolase"/>
</dbReference>
<evidence type="ECO:0000256" key="2">
    <source>
        <dbReference type="ARBA" id="ARBA00010286"/>
    </source>
</evidence>
<feature type="binding site" evidence="6">
    <location>
        <position position="57"/>
    </location>
    <ligand>
        <name>Zn(2+)</name>
        <dbReference type="ChEBI" id="CHEBI:29105"/>
        <label>1</label>
    </ligand>
</feature>
<accession>A0A9D2NR18</accession>
<comment type="similarity">
    <text evidence="2 6">Belongs to the metallo-dependent hydrolases superfamily. DHOase family. Class I DHOase subfamily.</text>
</comment>
<keyword evidence="3 6" id="KW-0479">Metal-binding</keyword>
<evidence type="ECO:0000256" key="5">
    <source>
        <dbReference type="ARBA" id="ARBA00022975"/>
    </source>
</evidence>
<keyword evidence="6" id="KW-0862">Zinc</keyword>
<dbReference type="InterPro" id="IPR002195">
    <property type="entry name" value="Dihydroorotase_CS"/>
</dbReference>
<reference evidence="8" key="1">
    <citation type="journal article" date="2021" name="PeerJ">
        <title>Extensive microbial diversity within the chicken gut microbiome revealed by metagenomics and culture.</title>
        <authorList>
            <person name="Gilroy R."/>
            <person name="Ravi A."/>
            <person name="Getino M."/>
            <person name="Pursley I."/>
            <person name="Horton D.L."/>
            <person name="Alikhan N.F."/>
            <person name="Baker D."/>
            <person name="Gharbi K."/>
            <person name="Hall N."/>
            <person name="Watson M."/>
            <person name="Adriaenssens E.M."/>
            <person name="Foster-Nyarko E."/>
            <person name="Jarju S."/>
            <person name="Secka A."/>
            <person name="Antonio M."/>
            <person name="Oren A."/>
            <person name="Chaudhuri R.R."/>
            <person name="La Ragione R."/>
            <person name="Hildebrand F."/>
            <person name="Pallen M.J."/>
        </authorList>
    </citation>
    <scope>NUCLEOTIDE SEQUENCE</scope>
    <source>
        <strain evidence="8">CHK187-11901</strain>
    </source>
</reference>
<dbReference type="InterPro" id="IPR032466">
    <property type="entry name" value="Metal_Hydrolase"/>
</dbReference>
<feature type="binding site" evidence="6">
    <location>
        <position position="230"/>
    </location>
    <ligand>
        <name>Zn(2+)</name>
        <dbReference type="ChEBI" id="CHEBI:29105"/>
        <label>2</label>
    </ligand>
</feature>
<evidence type="ECO:0000256" key="1">
    <source>
        <dbReference type="ARBA" id="ARBA00002368"/>
    </source>
</evidence>
<evidence type="ECO:0000256" key="6">
    <source>
        <dbReference type="HAMAP-Rule" id="MF_00220"/>
    </source>
</evidence>
<comment type="function">
    <text evidence="1 6">Catalyzes the reversible cyclization of carbamoyl aspartate to dihydroorotate.</text>
</comment>
<feature type="binding site" evidence="6">
    <location>
        <position position="91"/>
    </location>
    <ligand>
        <name>substrate</name>
    </ligand>
</feature>
<name>A0A9D2NR18_9FIRM</name>
<evidence type="ECO:0000256" key="4">
    <source>
        <dbReference type="ARBA" id="ARBA00022801"/>
    </source>
</evidence>
<evidence type="ECO:0000259" key="7">
    <source>
        <dbReference type="Pfam" id="PF12890"/>
    </source>
</evidence>
<dbReference type="GO" id="GO:0008270">
    <property type="term" value="F:zinc ion binding"/>
    <property type="evidence" value="ECO:0007669"/>
    <property type="project" value="UniProtKB-UniRule"/>
</dbReference>
<protein>
    <recommendedName>
        <fullName evidence="6">Dihydroorotase</fullName>
        <shortName evidence="6">DHOase</shortName>
        <ecNumber evidence="6">3.5.2.3</ecNumber>
    </recommendedName>
</protein>
<dbReference type="Pfam" id="PF12890">
    <property type="entry name" value="DHOase"/>
    <property type="match status" value="1"/>
</dbReference>
<evidence type="ECO:0000256" key="3">
    <source>
        <dbReference type="ARBA" id="ARBA00022723"/>
    </source>
</evidence>
<feature type="binding site" evidence="6">
    <location>
        <position position="176"/>
    </location>
    <ligand>
        <name>Zn(2+)</name>
        <dbReference type="ChEBI" id="CHEBI:29105"/>
        <label>2</label>
    </ligand>
</feature>
<dbReference type="EC" id="3.5.2.3" evidence="6"/>
<sequence length="424" mass="47099">MKLLKNVNVLENGHLVSKEILFDEHGILKMDAHIDATAAEVIDGRGLSVLPGLIDVHVHLREPGFEYKETIASGTMAAAAGGFTTIMAMPNVLPYPDHVEVMKTYQEKIAADAHVHVIPYATITKAEKGDEVVDMKALADMGIRAFSDDGVGVQDDAVMEAAMEKSHALNTMIVAHTEDMNYRKPGAYMHEGAESHDRGVVGIPSACEWKQLERDLKLVEKTGAHYHCCHVSAKESVQLLREYRNRGCDVSGEVTAHHLLLCDRDVVDANWKMNPPLRSEADRKALIRGLQDGSLSLIANDHAPHSEEEKKRPLESAPFGIVSLETAFPLLYTKLVLTGIFTLKQLVHWMSTAPAERFGIARRGRLEEGYASDFILVDLNEEYIINRRHFLSKGKNTPFHGWKVRGKVKATYVDGTCVYEEGKQ</sequence>
<comment type="caution">
    <text evidence="8">The sequence shown here is derived from an EMBL/GenBank/DDBJ whole genome shotgun (WGS) entry which is preliminary data.</text>
</comment>
<comment type="cofactor">
    <cofactor evidence="6">
        <name>Zn(2+)</name>
        <dbReference type="ChEBI" id="CHEBI:29105"/>
    </cofactor>
    <text evidence="6">Binds 2 Zn(2+) ions per subunit.</text>
</comment>
<keyword evidence="5 6" id="KW-0665">Pyrimidine biosynthesis</keyword>
<dbReference type="NCBIfam" id="TIGR00857">
    <property type="entry name" value="pyrC_multi"/>
    <property type="match status" value="1"/>
</dbReference>
<feature type="domain" description="Dihydroorotase catalytic" evidence="7">
    <location>
        <begin position="49"/>
        <end position="236"/>
    </location>
</feature>
<organism evidence="8 9">
    <name type="scientific">Candidatus Merdibacter merdavium</name>
    <dbReference type="NCBI Taxonomy" id="2838692"/>
    <lineage>
        <taxon>Bacteria</taxon>
        <taxon>Bacillati</taxon>
        <taxon>Bacillota</taxon>
        <taxon>Erysipelotrichia</taxon>
        <taxon>Erysipelotrichales</taxon>
        <taxon>Erysipelotrichaceae</taxon>
        <taxon>Merdibacter</taxon>
    </lineage>
</organism>
<dbReference type="InterPro" id="IPR004722">
    <property type="entry name" value="DHOase"/>
</dbReference>
<feature type="binding site" evidence="6">
    <location>
        <position position="274"/>
    </location>
    <ligand>
        <name>substrate</name>
    </ligand>
</feature>
<dbReference type="GO" id="GO:0004151">
    <property type="term" value="F:dihydroorotase activity"/>
    <property type="evidence" value="ECO:0007669"/>
    <property type="project" value="UniProtKB-UniRule"/>
</dbReference>
<proteinExistence type="inferred from homology"/>
<dbReference type="PROSITE" id="PS00482">
    <property type="entry name" value="DIHYDROOROTASE_1"/>
    <property type="match status" value="1"/>
</dbReference>
<evidence type="ECO:0000313" key="9">
    <source>
        <dbReference type="Proteomes" id="UP000823896"/>
    </source>
</evidence>
<feature type="binding site" evidence="6">
    <location>
        <position position="149"/>
    </location>
    <ligand>
        <name>Zn(2+)</name>
        <dbReference type="ChEBI" id="CHEBI:29105"/>
        <label>2</label>
    </ligand>
</feature>
<comment type="pathway">
    <text evidence="6">Pyrimidine metabolism; UMP biosynthesis via de novo pathway; (S)-dihydroorotate from bicarbonate: step 3/3.</text>
</comment>
<dbReference type="PANTHER" id="PTHR43668">
    <property type="entry name" value="ALLANTOINASE"/>
    <property type="match status" value="1"/>
</dbReference>
<feature type="active site" evidence="6">
    <location>
        <position position="301"/>
    </location>
</feature>
<dbReference type="SUPFAM" id="SSF51338">
    <property type="entry name" value="Composite domain of metallo-dependent hydrolases"/>
    <property type="match status" value="1"/>
</dbReference>
<feature type="binding site" evidence="6">
    <location>
        <begin position="319"/>
        <end position="320"/>
    </location>
    <ligand>
        <name>substrate</name>
    </ligand>
</feature>
<feature type="binding site" evidence="6">
    <location>
        <position position="59"/>
    </location>
    <ligand>
        <name>Zn(2+)</name>
        <dbReference type="ChEBI" id="CHEBI:29105"/>
        <label>1</label>
    </ligand>
</feature>
<dbReference type="PANTHER" id="PTHR43668:SF2">
    <property type="entry name" value="ALLANTOINASE"/>
    <property type="match status" value="1"/>
</dbReference>
<dbReference type="InterPro" id="IPR011059">
    <property type="entry name" value="Metal-dep_hydrolase_composite"/>
</dbReference>
<dbReference type="Gene3D" id="2.30.40.10">
    <property type="entry name" value="Urease, subunit C, domain 1"/>
    <property type="match status" value="1"/>
</dbReference>